<dbReference type="Gene3D" id="2.160.20.20">
    <property type="match status" value="1"/>
</dbReference>
<gene>
    <name evidence="1" type="ORF">GMD30_03705</name>
</gene>
<dbReference type="RefSeq" id="WP_155175548.1">
    <property type="nucleotide sequence ID" value="NZ_WNAK01000007.1"/>
</dbReference>
<name>A0A844KJP4_9FIRM</name>
<reference evidence="1 2" key="1">
    <citation type="journal article" date="2019" name="Nat. Med.">
        <title>A library of human gut bacterial isolates paired with longitudinal multiomics data enables mechanistic microbiome research.</title>
        <authorList>
            <person name="Poyet M."/>
            <person name="Groussin M."/>
            <person name="Gibbons S.M."/>
            <person name="Avila-Pacheco J."/>
            <person name="Jiang X."/>
            <person name="Kearney S.M."/>
            <person name="Perrotta A.R."/>
            <person name="Berdy B."/>
            <person name="Zhao S."/>
            <person name="Lieberman T.D."/>
            <person name="Swanson P.K."/>
            <person name="Smith M."/>
            <person name="Roesemann S."/>
            <person name="Alexander J.E."/>
            <person name="Rich S.A."/>
            <person name="Livny J."/>
            <person name="Vlamakis H."/>
            <person name="Clish C."/>
            <person name="Bullock K."/>
            <person name="Deik A."/>
            <person name="Scott J."/>
            <person name="Pierce K.A."/>
            <person name="Xavier R.J."/>
            <person name="Alm E.J."/>
        </authorList>
    </citation>
    <scope>NUCLEOTIDE SEQUENCE [LARGE SCALE GENOMIC DNA]</scope>
    <source>
        <strain evidence="1 2">BIOML-A1</strain>
    </source>
</reference>
<protein>
    <submittedName>
        <fullName evidence="1">Uncharacterized protein</fullName>
    </submittedName>
</protein>
<sequence length="87" mass="9275">MSRQKAAGNIVIDSVSTLDMTMKNGSSYKGTINGSNEAKSISLTLDKSSKITLTGDSYVTSFTDADSSYSNINFNGYKLYVNGTAIN</sequence>
<comment type="caution">
    <text evidence="1">The sequence shown here is derived from an EMBL/GenBank/DDBJ whole genome shotgun (WGS) entry which is preliminary data.</text>
</comment>
<dbReference type="SUPFAM" id="SSF51126">
    <property type="entry name" value="Pectin lyase-like"/>
    <property type="match status" value="1"/>
</dbReference>
<evidence type="ECO:0000313" key="2">
    <source>
        <dbReference type="Proteomes" id="UP000446657"/>
    </source>
</evidence>
<dbReference type="AlphaFoldDB" id="A0A844KJP4"/>
<dbReference type="InterPro" id="IPR012332">
    <property type="entry name" value="Autotransporter_pectin_lyase_C"/>
</dbReference>
<dbReference type="EMBL" id="WNAL01000005">
    <property type="protein sequence ID" value="MTR80828.1"/>
    <property type="molecule type" value="Genomic_DNA"/>
</dbReference>
<organism evidence="1 2">
    <name type="scientific">Roseburia faecis</name>
    <dbReference type="NCBI Taxonomy" id="301302"/>
    <lineage>
        <taxon>Bacteria</taxon>
        <taxon>Bacillati</taxon>
        <taxon>Bacillota</taxon>
        <taxon>Clostridia</taxon>
        <taxon>Lachnospirales</taxon>
        <taxon>Lachnospiraceae</taxon>
        <taxon>Roseburia</taxon>
    </lineage>
</organism>
<evidence type="ECO:0000313" key="1">
    <source>
        <dbReference type="EMBL" id="MTR80828.1"/>
    </source>
</evidence>
<accession>A0A844KJP4</accession>
<dbReference type="InterPro" id="IPR011050">
    <property type="entry name" value="Pectin_lyase_fold/virulence"/>
</dbReference>
<proteinExistence type="predicted"/>
<dbReference type="Proteomes" id="UP000446657">
    <property type="component" value="Unassembled WGS sequence"/>
</dbReference>